<dbReference type="AlphaFoldDB" id="A0A4V3A472"/>
<dbReference type="Proteomes" id="UP000294854">
    <property type="component" value="Unassembled WGS sequence"/>
</dbReference>
<protein>
    <recommendedName>
        <fullName evidence="1">Endonuclease GajA/Old nuclease/RecF-like AAA domain-containing protein</fullName>
    </recommendedName>
</protein>
<accession>A0A4V3A472</accession>
<name>A0A4V3A472_9LACO</name>
<dbReference type="InterPro" id="IPR041685">
    <property type="entry name" value="AAA_GajA/Old/RecF-like"/>
</dbReference>
<dbReference type="Pfam" id="PF13175">
    <property type="entry name" value="AAA_15"/>
    <property type="match status" value="1"/>
</dbReference>
<dbReference type="SUPFAM" id="SSF52540">
    <property type="entry name" value="P-loop containing nucleoside triphosphate hydrolases"/>
    <property type="match status" value="1"/>
</dbReference>
<dbReference type="InterPro" id="IPR027417">
    <property type="entry name" value="P-loop_NTPase"/>
</dbReference>
<sequence length="81" mass="8954">MKLVKMEIDGFRSYGKKTTLKFGELTTLIGDNGVGKTTALLVLNKMFGANASDRIIRESDFYSPIGENSVTTDQKKMLCDT</sequence>
<reference evidence="2 3" key="1">
    <citation type="journal article" date="2019" name="Appl. Microbiol. Biotechnol.">
        <title>Uncovering carbohydrate metabolism through a genotype-phenotype association study of 56 lactic acid bacteria genomes.</title>
        <authorList>
            <person name="Buron-Moles G."/>
            <person name="Chailyan A."/>
            <person name="Dolejs I."/>
            <person name="Forster J."/>
            <person name="Miks M.H."/>
        </authorList>
    </citation>
    <scope>NUCLEOTIDE SEQUENCE [LARGE SCALE GENOMIC DNA]</scope>
    <source>
        <strain evidence="2 3">ATCC 49373</strain>
    </source>
</reference>
<evidence type="ECO:0000259" key="1">
    <source>
        <dbReference type="Pfam" id="PF13175"/>
    </source>
</evidence>
<dbReference type="OrthoDB" id="308933at2"/>
<organism evidence="2 3">
    <name type="scientific">Secundilactobacillus malefermentans</name>
    <dbReference type="NCBI Taxonomy" id="176292"/>
    <lineage>
        <taxon>Bacteria</taxon>
        <taxon>Bacillati</taxon>
        <taxon>Bacillota</taxon>
        <taxon>Bacilli</taxon>
        <taxon>Lactobacillales</taxon>
        <taxon>Lactobacillaceae</taxon>
        <taxon>Secundilactobacillus</taxon>
    </lineage>
</organism>
<dbReference type="EMBL" id="PUFO01000022">
    <property type="protein sequence ID" value="TDG79495.1"/>
    <property type="molecule type" value="Genomic_DNA"/>
</dbReference>
<comment type="caution">
    <text evidence="2">The sequence shown here is derived from an EMBL/GenBank/DDBJ whole genome shotgun (WGS) entry which is preliminary data.</text>
</comment>
<evidence type="ECO:0000313" key="3">
    <source>
        <dbReference type="Proteomes" id="UP000294854"/>
    </source>
</evidence>
<dbReference type="RefSeq" id="WP_056973825.1">
    <property type="nucleotide sequence ID" value="NZ_PUFO01000022.1"/>
</dbReference>
<dbReference type="Gene3D" id="3.40.50.300">
    <property type="entry name" value="P-loop containing nucleotide triphosphate hydrolases"/>
    <property type="match status" value="1"/>
</dbReference>
<keyword evidence="3" id="KW-1185">Reference proteome</keyword>
<proteinExistence type="predicted"/>
<gene>
    <name evidence="2" type="ORF">C5L31_000418</name>
</gene>
<dbReference type="STRING" id="1122149.FD44_GL001215"/>
<feature type="domain" description="Endonuclease GajA/Old nuclease/RecF-like AAA" evidence="1">
    <location>
        <begin position="1"/>
        <end position="74"/>
    </location>
</feature>
<evidence type="ECO:0000313" key="2">
    <source>
        <dbReference type="EMBL" id="TDG79495.1"/>
    </source>
</evidence>